<name>A0A9P8SZA1_9ASCO</name>
<keyword evidence="2" id="KW-1185">Reference proteome</keyword>
<dbReference type="Proteomes" id="UP000769157">
    <property type="component" value="Unassembled WGS sequence"/>
</dbReference>
<sequence>MTLLRQSPIRRSMSPFRFQLKILVSCEEDDEADDFDFHENSDDLSTVDVRLLSFSQTFSSSSSLSLSESSSESTPLCITNIVSSIAFTSSSILSINGA</sequence>
<dbReference type="GeneID" id="70239365"/>
<evidence type="ECO:0000313" key="1">
    <source>
        <dbReference type="EMBL" id="KAH3660196.1"/>
    </source>
</evidence>
<proteinExistence type="predicted"/>
<reference evidence="1" key="2">
    <citation type="submission" date="2021-01" db="EMBL/GenBank/DDBJ databases">
        <authorList>
            <person name="Schikora-Tamarit M.A."/>
        </authorList>
    </citation>
    <scope>NUCLEOTIDE SEQUENCE</scope>
    <source>
        <strain evidence="1">CBS6075</strain>
    </source>
</reference>
<dbReference type="RefSeq" id="XP_046057907.1">
    <property type="nucleotide sequence ID" value="XM_046208794.1"/>
</dbReference>
<dbReference type="EMBL" id="JAEUBE010000511">
    <property type="protein sequence ID" value="KAH3660196.1"/>
    <property type="molecule type" value="Genomic_DNA"/>
</dbReference>
<comment type="caution">
    <text evidence="1">The sequence shown here is derived from an EMBL/GenBank/DDBJ whole genome shotgun (WGS) entry which is preliminary data.</text>
</comment>
<protein>
    <submittedName>
        <fullName evidence="1">Uncharacterized protein</fullName>
    </submittedName>
</protein>
<reference evidence="1" key="1">
    <citation type="journal article" date="2021" name="Open Biol.">
        <title>Shared evolutionary footprints suggest mitochondrial oxidative damage underlies multiple complex I losses in fungi.</title>
        <authorList>
            <person name="Schikora-Tamarit M.A."/>
            <person name="Marcet-Houben M."/>
            <person name="Nosek J."/>
            <person name="Gabaldon T."/>
        </authorList>
    </citation>
    <scope>NUCLEOTIDE SEQUENCE</scope>
    <source>
        <strain evidence="1">CBS6075</strain>
    </source>
</reference>
<gene>
    <name evidence="1" type="ORF">OGAPHI_007401</name>
</gene>
<evidence type="ECO:0000313" key="2">
    <source>
        <dbReference type="Proteomes" id="UP000769157"/>
    </source>
</evidence>
<accession>A0A9P8SZA1</accession>
<dbReference type="AlphaFoldDB" id="A0A9P8SZA1"/>
<organism evidence="1 2">
    <name type="scientific">Ogataea philodendri</name>
    <dbReference type="NCBI Taxonomy" id="1378263"/>
    <lineage>
        <taxon>Eukaryota</taxon>
        <taxon>Fungi</taxon>
        <taxon>Dikarya</taxon>
        <taxon>Ascomycota</taxon>
        <taxon>Saccharomycotina</taxon>
        <taxon>Pichiomycetes</taxon>
        <taxon>Pichiales</taxon>
        <taxon>Pichiaceae</taxon>
        <taxon>Ogataea</taxon>
    </lineage>
</organism>